<gene>
    <name evidence="2" type="ORF">VHEMI02173</name>
</gene>
<dbReference type="OrthoDB" id="4869988at2759"/>
<keyword evidence="3" id="KW-1185">Reference proteome</keyword>
<protein>
    <submittedName>
        <fullName evidence="2">Uncharacterized protein</fullName>
    </submittedName>
</protein>
<accession>A0A0A1SNU6</accession>
<dbReference type="EMBL" id="CDHN01000001">
    <property type="protein sequence ID" value="CEJ82083.1"/>
    <property type="molecule type" value="Genomic_DNA"/>
</dbReference>
<organism evidence="2 3">
    <name type="scientific">[Torrubiella] hemipterigena</name>
    <dbReference type="NCBI Taxonomy" id="1531966"/>
    <lineage>
        <taxon>Eukaryota</taxon>
        <taxon>Fungi</taxon>
        <taxon>Dikarya</taxon>
        <taxon>Ascomycota</taxon>
        <taxon>Pezizomycotina</taxon>
        <taxon>Sordariomycetes</taxon>
        <taxon>Hypocreomycetidae</taxon>
        <taxon>Hypocreales</taxon>
        <taxon>Clavicipitaceae</taxon>
        <taxon>Clavicipitaceae incertae sedis</taxon>
        <taxon>'Torrubiella' clade</taxon>
    </lineage>
</organism>
<reference evidence="2 3" key="1">
    <citation type="journal article" date="2015" name="Genome Announc.">
        <title>Draft Genome Sequence and Gene Annotation of the Entomopathogenic Fungus Verticillium hemipterigenum.</title>
        <authorList>
            <person name="Horn F."/>
            <person name="Habel A."/>
            <person name="Scharf D.H."/>
            <person name="Dworschak J."/>
            <person name="Brakhage A.A."/>
            <person name="Guthke R."/>
            <person name="Hertweck C."/>
            <person name="Linde J."/>
        </authorList>
    </citation>
    <scope>NUCLEOTIDE SEQUENCE [LARGE SCALE GENOMIC DNA]</scope>
</reference>
<dbReference type="AlphaFoldDB" id="A0A0A1SNU6"/>
<keyword evidence="1" id="KW-0732">Signal</keyword>
<feature type="chain" id="PRO_5001978619" evidence="1">
    <location>
        <begin position="20"/>
        <end position="109"/>
    </location>
</feature>
<evidence type="ECO:0000313" key="3">
    <source>
        <dbReference type="Proteomes" id="UP000039046"/>
    </source>
</evidence>
<feature type="signal peptide" evidence="1">
    <location>
        <begin position="1"/>
        <end position="19"/>
    </location>
</feature>
<sequence>MKFNVVFSTLVMAPLAVYAAPVEAKRELNLGGLGPLAGTDGVTSAGQEAIAEVFKAGDAVLNIPGDAVNSLMSGRPDQAVQGAASGIVKTLGSLPGDAAKIMGALTKGN</sequence>
<proteinExistence type="predicted"/>
<name>A0A0A1SNU6_9HYPO</name>
<evidence type="ECO:0000256" key="1">
    <source>
        <dbReference type="SAM" id="SignalP"/>
    </source>
</evidence>
<dbReference type="Proteomes" id="UP000039046">
    <property type="component" value="Unassembled WGS sequence"/>
</dbReference>
<dbReference type="HOGENOM" id="CLU_156710_0_0_1"/>
<evidence type="ECO:0000313" key="2">
    <source>
        <dbReference type="EMBL" id="CEJ82083.1"/>
    </source>
</evidence>